<name>A0A7G2C8P9_9TRYP</name>
<reference evidence="6 7" key="1">
    <citation type="submission" date="2020-08" db="EMBL/GenBank/DDBJ databases">
        <authorList>
            <person name="Newling K."/>
            <person name="Davey J."/>
            <person name="Forrester S."/>
        </authorList>
    </citation>
    <scope>NUCLEOTIDE SEQUENCE [LARGE SCALE GENOMIC DNA]</scope>
    <source>
        <strain evidence="7">Crithidia deanei Carvalho (ATCC PRA-265)</strain>
    </source>
</reference>
<dbReference type="VEuPathDB" id="TriTrypDB:ADEAN_000356900"/>
<feature type="transmembrane region" description="Helical" evidence="5">
    <location>
        <begin position="108"/>
        <end position="137"/>
    </location>
</feature>
<dbReference type="InterPro" id="IPR043146">
    <property type="entry name" value="Penicillin_amidase_N_B-knob"/>
</dbReference>
<dbReference type="Gene3D" id="3.60.20.10">
    <property type="entry name" value="Glutamine Phosphoribosylpyrophosphate, subunit 1, domain 1"/>
    <property type="match status" value="2"/>
</dbReference>
<protein>
    <submittedName>
        <fullName evidence="6">Penicillin amidase, putative</fullName>
    </submittedName>
</protein>
<dbReference type="PANTHER" id="PTHR34218:SF4">
    <property type="entry name" value="ACYL-HOMOSERINE LACTONE ACYLASE QUIP"/>
    <property type="match status" value="1"/>
</dbReference>
<accession>A0A7G2C8P9</accession>
<organism evidence="6 7">
    <name type="scientific">Angomonas deanei</name>
    <dbReference type="NCBI Taxonomy" id="59799"/>
    <lineage>
        <taxon>Eukaryota</taxon>
        <taxon>Discoba</taxon>
        <taxon>Euglenozoa</taxon>
        <taxon>Kinetoplastea</taxon>
        <taxon>Metakinetoplastina</taxon>
        <taxon>Trypanosomatida</taxon>
        <taxon>Trypanosomatidae</taxon>
        <taxon>Strigomonadinae</taxon>
        <taxon>Angomonas</taxon>
    </lineage>
</organism>
<dbReference type="InterPro" id="IPR023343">
    <property type="entry name" value="Penicillin_amidase_dom1"/>
</dbReference>
<feature type="compositionally biased region" description="Basic and acidic residues" evidence="4">
    <location>
        <begin position="12"/>
        <end position="27"/>
    </location>
</feature>
<evidence type="ECO:0000256" key="2">
    <source>
        <dbReference type="ARBA" id="ARBA00022801"/>
    </source>
</evidence>
<evidence type="ECO:0000256" key="1">
    <source>
        <dbReference type="ARBA" id="ARBA00006586"/>
    </source>
</evidence>
<dbReference type="SUPFAM" id="SSF56235">
    <property type="entry name" value="N-terminal nucleophile aminohydrolases (Ntn hydrolases)"/>
    <property type="match status" value="1"/>
</dbReference>
<feature type="compositionally biased region" description="Acidic residues" evidence="4">
    <location>
        <begin position="28"/>
        <end position="39"/>
    </location>
</feature>
<dbReference type="PANTHER" id="PTHR34218">
    <property type="entry name" value="PEPTIDASE S45 PENICILLIN AMIDASE"/>
    <property type="match status" value="1"/>
</dbReference>
<comment type="similarity">
    <text evidence="1">Belongs to the peptidase S45 family.</text>
</comment>
<sequence>MSDSNEGPVKCGEPREGLIHDATVEPNEHEEDYACDGEEPSPMSPGMRKMMKENDEDELRSTCDRVTNVFAVAILFMILITAIISIAAGACCLASLSGKPFHHFPLFFAFGVTPVVLGCIFLVGVVFVLFFIACCAMGFKHYGMCCYGATRCRGCLRVCLLGIFPAIIFIILLAMCILGFTFYSLSQQLPPLDKNYTEVAGLSGPISIARDEYGLPHIKASTRRDAYFGQGFAAAQDRLFQLEFHRLVANGNLSSAVGKDGNTPDTGMRTLNVRDAGEQLCEDTEPELLDFIQAYADGVNLYLERVSKRPVEFFFMSEKALFFRDPVPFEPKHLCQTMRLFQYQMSSNANQEGARFKVWAGTGRSYADTELVFPTYTTEQHTILNQEQADSVVTELNADPTTAALVTEGLARNSAGATGTAAMEKAIYDNLLTVVRSSLLHVNPQTLRSTSEVREDLMQSLDNIITNRFYHVEKDVTRSREFANKFLDASNAWVARDASDNVVLASDPHLTINLPSIWYWVHLSFPTEAYEPYDAAGVSLLGIPGVHIGRTTYLAWGITMSKTDLEDLFILPPSTFSGLPAGSYRYDNAVRVVKPRRERIKVKGKKEIVLELDDTVFGPIVSTMLGFPEALQVAFYAVFLRRHDNESMSTILNTTNPNIDTAEKMMHNLLGLHAPGFSIPIGDIHGNIAYAVTGRHPFRPLGHSGKFPTVVFNGPAIMQEIVNLTGGAAPTSEQLAYLPQLLAKHGAWKSFVSSNPMETADEYIPGIANPHLHLAAGTGAAHISAANQKIVPEGYPFYLGADYSIAWRGQRLQEMLDAVTDYASVDVHKEIQMDHRSNIFMYDFKPLLQRADFASGIANDANAKYWSDRLLKWDGMATIGNVEAAFFWRWVQRMAGLPQDAVAASSLPSWDPANGYLRRMFPADGSTPAAMVNKYCAATIGDSTNPNPCLQFGINTFIAQAGAGGGFDEEWGKDLNRMTGVHEMVSKKIIAPVFQRTMNKGGDFTSLAVSTNSVNDDMNSTHASSVRQIFDLTGEDKEFIHLMFPGGASGNPYSKYYQNLWDLFEQEIFVKVACSTTSLQTMEAAHYQELSQ</sequence>
<keyword evidence="3" id="KW-0865">Zymogen</keyword>
<evidence type="ECO:0000313" key="6">
    <source>
        <dbReference type="EMBL" id="CAD2216108.1"/>
    </source>
</evidence>
<dbReference type="GO" id="GO:0017000">
    <property type="term" value="P:antibiotic biosynthetic process"/>
    <property type="evidence" value="ECO:0007669"/>
    <property type="project" value="InterPro"/>
</dbReference>
<evidence type="ECO:0000256" key="4">
    <source>
        <dbReference type="SAM" id="MobiDB-lite"/>
    </source>
</evidence>
<feature type="region of interest" description="Disordered" evidence="4">
    <location>
        <begin position="1"/>
        <end position="47"/>
    </location>
</feature>
<dbReference type="InterPro" id="IPR002692">
    <property type="entry name" value="S45"/>
</dbReference>
<keyword evidence="5" id="KW-1133">Transmembrane helix</keyword>
<evidence type="ECO:0000256" key="5">
    <source>
        <dbReference type="SAM" id="Phobius"/>
    </source>
</evidence>
<dbReference type="Proteomes" id="UP000515908">
    <property type="component" value="Chromosome 06"/>
</dbReference>
<proteinExistence type="inferred from homology"/>
<evidence type="ECO:0000256" key="3">
    <source>
        <dbReference type="ARBA" id="ARBA00023145"/>
    </source>
</evidence>
<evidence type="ECO:0000313" key="7">
    <source>
        <dbReference type="Proteomes" id="UP000515908"/>
    </source>
</evidence>
<keyword evidence="5" id="KW-0472">Membrane</keyword>
<keyword evidence="5" id="KW-0812">Transmembrane</keyword>
<keyword evidence="7" id="KW-1185">Reference proteome</keyword>
<feature type="transmembrane region" description="Helical" evidence="5">
    <location>
        <begin position="158"/>
        <end position="185"/>
    </location>
</feature>
<dbReference type="Gene3D" id="1.10.439.10">
    <property type="entry name" value="Penicillin Amidohydrolase, domain 1"/>
    <property type="match status" value="1"/>
</dbReference>
<dbReference type="AlphaFoldDB" id="A0A7G2C8P9"/>
<dbReference type="Pfam" id="PF01804">
    <property type="entry name" value="Penicil_amidase"/>
    <property type="match status" value="1"/>
</dbReference>
<dbReference type="Gene3D" id="2.30.120.10">
    <property type="match status" value="1"/>
</dbReference>
<dbReference type="GO" id="GO:0016811">
    <property type="term" value="F:hydrolase activity, acting on carbon-nitrogen (but not peptide) bonds, in linear amides"/>
    <property type="evidence" value="ECO:0007669"/>
    <property type="project" value="InterPro"/>
</dbReference>
<gene>
    <name evidence="6" type="ORF">ADEAN_000356900</name>
</gene>
<keyword evidence="2" id="KW-0378">Hydrolase</keyword>
<feature type="transmembrane region" description="Helical" evidence="5">
    <location>
        <begin position="69"/>
        <end position="96"/>
    </location>
</feature>
<dbReference type="InterPro" id="IPR029055">
    <property type="entry name" value="Ntn_hydrolases_N"/>
</dbReference>
<dbReference type="EMBL" id="LR877150">
    <property type="protein sequence ID" value="CAD2216108.1"/>
    <property type="molecule type" value="Genomic_DNA"/>
</dbReference>